<dbReference type="Pfam" id="PF01408">
    <property type="entry name" value="GFO_IDH_MocA"/>
    <property type="match status" value="1"/>
</dbReference>
<dbReference type="Pfam" id="PF22725">
    <property type="entry name" value="GFO_IDH_MocA_C3"/>
    <property type="match status" value="1"/>
</dbReference>
<dbReference type="AlphaFoldDB" id="A0A7S1KU32"/>
<evidence type="ECO:0008006" key="6">
    <source>
        <dbReference type="Google" id="ProtNLM"/>
    </source>
</evidence>
<keyword evidence="2" id="KW-0560">Oxidoreductase</keyword>
<evidence type="ECO:0000256" key="2">
    <source>
        <dbReference type="ARBA" id="ARBA00023002"/>
    </source>
</evidence>
<dbReference type="EMBL" id="HBGD01011332">
    <property type="protein sequence ID" value="CAD9086094.1"/>
    <property type="molecule type" value="Transcribed_RNA"/>
</dbReference>
<proteinExistence type="inferred from homology"/>
<sequence>MSPSLPPLQATIIGFGMAGRGLHGNLISLSSKIMLRSLLIPSYANKTQHYESELASFCQKMQIPREAIAIYQSYAELLEDRDAIDLIVVATPNDSHLSYAKRAFQDGFNVVVDKPVANNLEEWHELSQLIKQRERETSGLKRLPLLSVFHNRRLDGDFLTVCQILEQQRLGTLMHMELSWQKSRPTKDWKRVPVEQGGGRFFDLGVHMLDQVLELLCRRMDYSVKSVYCDMKFDEYDSEISTICHLKFERAESEVPEHEVSRAKEVSVLIDTSTLPTIEKPRFLLVGTKGTYVKYGVDPQEKCLFAGNIHSAIEPDELHGTLVTVDKQNPEKVATLNGKWLNYYDNIADAIRDESVRPIVEMKTMDPLMRIMDGAVRSARSGKVVTEM</sequence>
<evidence type="ECO:0000259" key="3">
    <source>
        <dbReference type="Pfam" id="PF01408"/>
    </source>
</evidence>
<evidence type="ECO:0000259" key="4">
    <source>
        <dbReference type="Pfam" id="PF22725"/>
    </source>
</evidence>
<comment type="similarity">
    <text evidence="1">Belongs to the Gfo/Idh/MocA family.</text>
</comment>
<dbReference type="InterPro" id="IPR036291">
    <property type="entry name" value="NAD(P)-bd_dom_sf"/>
</dbReference>
<protein>
    <recommendedName>
        <fullName evidence="6">Gfo/Idh/MocA-like oxidoreductase N-terminal domain-containing protein</fullName>
    </recommendedName>
</protein>
<dbReference type="Gene3D" id="3.40.50.720">
    <property type="entry name" value="NAD(P)-binding Rossmann-like Domain"/>
    <property type="match status" value="1"/>
</dbReference>
<evidence type="ECO:0000313" key="5">
    <source>
        <dbReference type="EMBL" id="CAD9086094.1"/>
    </source>
</evidence>
<reference evidence="5" key="1">
    <citation type="submission" date="2021-01" db="EMBL/GenBank/DDBJ databases">
        <authorList>
            <person name="Corre E."/>
            <person name="Pelletier E."/>
            <person name="Niang G."/>
            <person name="Scheremetjew M."/>
            <person name="Finn R."/>
            <person name="Kale V."/>
            <person name="Holt S."/>
            <person name="Cochrane G."/>
            <person name="Meng A."/>
            <person name="Brown T."/>
            <person name="Cohen L."/>
        </authorList>
    </citation>
    <scope>NUCLEOTIDE SEQUENCE</scope>
    <source>
        <strain evidence="5">WS</strain>
    </source>
</reference>
<dbReference type="PANTHER" id="PTHR43708:SF5">
    <property type="entry name" value="CONSERVED EXPRESSED OXIDOREDUCTASE (EUROFUNG)-RELATED"/>
    <property type="match status" value="1"/>
</dbReference>
<evidence type="ECO:0000256" key="1">
    <source>
        <dbReference type="ARBA" id="ARBA00010928"/>
    </source>
</evidence>
<dbReference type="SUPFAM" id="SSF51735">
    <property type="entry name" value="NAD(P)-binding Rossmann-fold domains"/>
    <property type="match status" value="1"/>
</dbReference>
<dbReference type="Gene3D" id="3.30.360.10">
    <property type="entry name" value="Dihydrodipicolinate Reductase, domain 2"/>
    <property type="match status" value="1"/>
</dbReference>
<accession>A0A7S1KU32</accession>
<dbReference type="PANTHER" id="PTHR43708">
    <property type="entry name" value="CONSERVED EXPRESSED OXIDOREDUCTASE (EUROFUNG)"/>
    <property type="match status" value="1"/>
</dbReference>
<feature type="domain" description="Gfo/Idh/MocA-like oxidoreductase N-terminal" evidence="3">
    <location>
        <begin position="11"/>
        <end position="135"/>
    </location>
</feature>
<dbReference type="InterPro" id="IPR000683">
    <property type="entry name" value="Gfo/Idh/MocA-like_OxRdtase_N"/>
</dbReference>
<name>A0A7S1KU32_9EUKA</name>
<feature type="domain" description="GFO/IDH/MocA-like oxidoreductase" evidence="4">
    <location>
        <begin position="158"/>
        <end position="292"/>
    </location>
</feature>
<organism evidence="5">
    <name type="scientific">Percolomonas cosmopolitus</name>
    <dbReference type="NCBI Taxonomy" id="63605"/>
    <lineage>
        <taxon>Eukaryota</taxon>
        <taxon>Discoba</taxon>
        <taxon>Heterolobosea</taxon>
        <taxon>Tetramitia</taxon>
        <taxon>Eutetramitia</taxon>
        <taxon>Percolomonadidae</taxon>
        <taxon>Percolomonas</taxon>
    </lineage>
</organism>
<dbReference type="InterPro" id="IPR051317">
    <property type="entry name" value="Gfo/Idh/MocA_oxidoreduct"/>
</dbReference>
<dbReference type="SUPFAM" id="SSF55347">
    <property type="entry name" value="Glyceraldehyde-3-phosphate dehydrogenase-like, C-terminal domain"/>
    <property type="match status" value="1"/>
</dbReference>
<dbReference type="GO" id="GO:0000166">
    <property type="term" value="F:nucleotide binding"/>
    <property type="evidence" value="ECO:0007669"/>
    <property type="project" value="InterPro"/>
</dbReference>
<gene>
    <name evidence="5" type="ORF">PCOS0759_LOCUS9348</name>
</gene>
<dbReference type="InterPro" id="IPR055170">
    <property type="entry name" value="GFO_IDH_MocA-like_dom"/>
</dbReference>
<dbReference type="GO" id="GO:0016491">
    <property type="term" value="F:oxidoreductase activity"/>
    <property type="evidence" value="ECO:0007669"/>
    <property type="project" value="UniProtKB-KW"/>
</dbReference>